<evidence type="ECO:0000256" key="1">
    <source>
        <dbReference type="ARBA" id="ARBA00004651"/>
    </source>
</evidence>
<comment type="similarity">
    <text evidence="7">Belongs to the drug/metabolite transporter (DMT) superfamily. Small multidrug resistance (SMR) (TC 2.A.7.1) family.</text>
</comment>
<dbReference type="Gene3D" id="1.10.3730.20">
    <property type="match status" value="1"/>
</dbReference>
<gene>
    <name evidence="9" type="ORF">SAMN04488025_12725</name>
</gene>
<feature type="transmembrane region" description="Helical" evidence="8">
    <location>
        <begin position="85"/>
        <end position="103"/>
    </location>
</feature>
<evidence type="ECO:0000256" key="4">
    <source>
        <dbReference type="ARBA" id="ARBA00022692"/>
    </source>
</evidence>
<dbReference type="STRING" id="201973.SAMN04488025_12725"/>
<sequence>MSWICLVLAGLTEVAGVVGLKKVSEKGSWFTYLLMIGGFLVSLTLLRVSLEAIPLSIAYAVWTGIGTTVAAVVGILFFHESKSPGRILCMLGIIACIIGLRWIA</sequence>
<name>A0A1I2R612_9BACL</name>
<dbReference type="InterPro" id="IPR037185">
    <property type="entry name" value="EmrE-like"/>
</dbReference>
<accession>A0A1I2R612</accession>
<protein>
    <submittedName>
        <fullName evidence="9">Paired small multidrug resistance pump</fullName>
    </submittedName>
</protein>
<keyword evidence="3" id="KW-1003">Cell membrane</keyword>
<dbReference type="PANTHER" id="PTHR30561">
    <property type="entry name" value="SMR FAMILY PROTON-DEPENDENT DRUG EFFLUX TRANSPORTER SUGE"/>
    <property type="match status" value="1"/>
</dbReference>
<keyword evidence="5 8" id="KW-1133">Transmembrane helix</keyword>
<evidence type="ECO:0000256" key="3">
    <source>
        <dbReference type="ARBA" id="ARBA00022475"/>
    </source>
</evidence>
<dbReference type="GO" id="GO:0022857">
    <property type="term" value="F:transmembrane transporter activity"/>
    <property type="evidence" value="ECO:0007669"/>
    <property type="project" value="InterPro"/>
</dbReference>
<evidence type="ECO:0000256" key="7">
    <source>
        <dbReference type="RuleBase" id="RU003942"/>
    </source>
</evidence>
<dbReference type="PANTHER" id="PTHR30561:SF0">
    <property type="entry name" value="GUANIDINIUM EXPORTER"/>
    <property type="match status" value="1"/>
</dbReference>
<proteinExistence type="inferred from homology"/>
<dbReference type="GO" id="GO:0005886">
    <property type="term" value="C:plasma membrane"/>
    <property type="evidence" value="ECO:0007669"/>
    <property type="project" value="UniProtKB-SubCell"/>
</dbReference>
<dbReference type="Pfam" id="PF00893">
    <property type="entry name" value="Multi_Drug_Res"/>
    <property type="match status" value="1"/>
</dbReference>
<organism evidence="9 10">
    <name type="scientific">Planifilum fulgidum</name>
    <dbReference type="NCBI Taxonomy" id="201973"/>
    <lineage>
        <taxon>Bacteria</taxon>
        <taxon>Bacillati</taxon>
        <taxon>Bacillota</taxon>
        <taxon>Bacilli</taxon>
        <taxon>Bacillales</taxon>
        <taxon>Thermoactinomycetaceae</taxon>
        <taxon>Planifilum</taxon>
    </lineage>
</organism>
<dbReference type="SUPFAM" id="SSF103481">
    <property type="entry name" value="Multidrug resistance efflux transporter EmrE"/>
    <property type="match status" value="1"/>
</dbReference>
<evidence type="ECO:0000256" key="6">
    <source>
        <dbReference type="ARBA" id="ARBA00023136"/>
    </source>
</evidence>
<keyword evidence="4 7" id="KW-0812">Transmembrane</keyword>
<keyword evidence="6 8" id="KW-0472">Membrane</keyword>
<reference evidence="10" key="1">
    <citation type="submission" date="2016-10" db="EMBL/GenBank/DDBJ databases">
        <authorList>
            <person name="Varghese N."/>
            <person name="Submissions S."/>
        </authorList>
    </citation>
    <scope>NUCLEOTIDE SEQUENCE [LARGE SCALE GENOMIC DNA]</scope>
    <source>
        <strain evidence="10">DSM 44945</strain>
    </source>
</reference>
<comment type="subcellular location">
    <subcellularLocation>
        <location evidence="1 7">Cell membrane</location>
        <topology evidence="1 7">Multi-pass membrane protein</topology>
    </subcellularLocation>
</comment>
<dbReference type="OrthoDB" id="21828at2"/>
<dbReference type="RefSeq" id="WP_092039946.1">
    <property type="nucleotide sequence ID" value="NZ_FOOK01000027.1"/>
</dbReference>
<dbReference type="AlphaFoldDB" id="A0A1I2R612"/>
<feature type="transmembrane region" description="Helical" evidence="8">
    <location>
        <begin position="57"/>
        <end position="79"/>
    </location>
</feature>
<evidence type="ECO:0000256" key="5">
    <source>
        <dbReference type="ARBA" id="ARBA00022989"/>
    </source>
</evidence>
<evidence type="ECO:0000256" key="8">
    <source>
        <dbReference type="SAM" id="Phobius"/>
    </source>
</evidence>
<evidence type="ECO:0000313" key="9">
    <source>
        <dbReference type="EMBL" id="SFG34037.1"/>
    </source>
</evidence>
<dbReference type="InterPro" id="IPR000390">
    <property type="entry name" value="Small_drug/metabolite_transptr"/>
</dbReference>
<dbReference type="EMBL" id="FOOK01000027">
    <property type="protein sequence ID" value="SFG34037.1"/>
    <property type="molecule type" value="Genomic_DNA"/>
</dbReference>
<evidence type="ECO:0000256" key="2">
    <source>
        <dbReference type="ARBA" id="ARBA00022448"/>
    </source>
</evidence>
<feature type="transmembrane region" description="Helical" evidence="8">
    <location>
        <begin position="29"/>
        <end position="50"/>
    </location>
</feature>
<dbReference type="Proteomes" id="UP000198661">
    <property type="component" value="Unassembled WGS sequence"/>
</dbReference>
<keyword evidence="10" id="KW-1185">Reference proteome</keyword>
<dbReference type="InterPro" id="IPR045324">
    <property type="entry name" value="Small_multidrug_res"/>
</dbReference>
<keyword evidence="2" id="KW-0813">Transport</keyword>
<evidence type="ECO:0000313" key="10">
    <source>
        <dbReference type="Proteomes" id="UP000198661"/>
    </source>
</evidence>